<dbReference type="InterPro" id="IPR001734">
    <property type="entry name" value="Na/solute_symporter"/>
</dbReference>
<evidence type="ECO:0000256" key="1">
    <source>
        <dbReference type="ARBA" id="ARBA00004141"/>
    </source>
</evidence>
<comment type="similarity">
    <text evidence="2 7">Belongs to the sodium:solute symporter (SSF) (TC 2.A.21) family.</text>
</comment>
<dbReference type="PATRIC" id="fig|1132509.6.peg.2384"/>
<dbReference type="PANTHER" id="PTHR48086:SF7">
    <property type="entry name" value="SODIUM-SOLUTE SYMPORTER-RELATED"/>
    <property type="match status" value="1"/>
</dbReference>
<dbReference type="AlphaFoldDB" id="M0LYB2"/>
<name>M0LYB2_9EURY</name>
<feature type="transmembrane region" description="Helical" evidence="8">
    <location>
        <begin position="44"/>
        <end position="65"/>
    </location>
</feature>
<dbReference type="GO" id="GO:0022857">
    <property type="term" value="F:transmembrane transporter activity"/>
    <property type="evidence" value="ECO:0007669"/>
    <property type="project" value="InterPro"/>
</dbReference>
<evidence type="ECO:0000256" key="3">
    <source>
        <dbReference type="ARBA" id="ARBA00022448"/>
    </source>
</evidence>
<dbReference type="Gene3D" id="1.20.1730.10">
    <property type="entry name" value="Sodium/glucose cotransporter"/>
    <property type="match status" value="1"/>
</dbReference>
<keyword evidence="5 8" id="KW-1133">Transmembrane helix</keyword>
<feature type="transmembrane region" description="Helical" evidence="8">
    <location>
        <begin position="361"/>
        <end position="380"/>
    </location>
</feature>
<feature type="transmembrane region" description="Helical" evidence="8">
    <location>
        <begin position="226"/>
        <end position="245"/>
    </location>
</feature>
<evidence type="ECO:0000256" key="6">
    <source>
        <dbReference type="ARBA" id="ARBA00023136"/>
    </source>
</evidence>
<evidence type="ECO:0000256" key="2">
    <source>
        <dbReference type="ARBA" id="ARBA00006434"/>
    </source>
</evidence>
<evidence type="ECO:0000256" key="5">
    <source>
        <dbReference type="ARBA" id="ARBA00022989"/>
    </source>
</evidence>
<feature type="transmembrane region" description="Helical" evidence="8">
    <location>
        <begin position="415"/>
        <end position="433"/>
    </location>
</feature>
<accession>M0LYB2</accession>
<feature type="transmembrane region" description="Helical" evidence="8">
    <location>
        <begin position="386"/>
        <end position="408"/>
    </location>
</feature>
<keyword evidence="3" id="KW-0813">Transport</keyword>
<evidence type="ECO:0000313" key="9">
    <source>
        <dbReference type="EMBL" id="EMA38163.1"/>
    </source>
</evidence>
<dbReference type="InterPro" id="IPR038377">
    <property type="entry name" value="Na/Glc_symporter_sf"/>
</dbReference>
<organism evidence="9 10">
    <name type="scientific">Halococcus hamelinensis 100A6</name>
    <dbReference type="NCBI Taxonomy" id="1132509"/>
    <lineage>
        <taxon>Archaea</taxon>
        <taxon>Methanobacteriati</taxon>
        <taxon>Methanobacteriota</taxon>
        <taxon>Stenosarchaea group</taxon>
        <taxon>Halobacteria</taxon>
        <taxon>Halobacteriales</taxon>
        <taxon>Halococcaceae</taxon>
        <taxon>Halococcus</taxon>
    </lineage>
</organism>
<evidence type="ECO:0000313" key="10">
    <source>
        <dbReference type="Proteomes" id="UP000011566"/>
    </source>
</evidence>
<gene>
    <name evidence="9" type="ORF">C447_10560</name>
</gene>
<feature type="transmembrane region" description="Helical" evidence="8">
    <location>
        <begin position="445"/>
        <end position="465"/>
    </location>
</feature>
<feature type="transmembrane region" description="Helical" evidence="8">
    <location>
        <begin position="187"/>
        <end position="206"/>
    </location>
</feature>
<evidence type="ECO:0000256" key="7">
    <source>
        <dbReference type="RuleBase" id="RU362091"/>
    </source>
</evidence>
<keyword evidence="6 8" id="KW-0472">Membrane</keyword>
<feature type="transmembrane region" description="Helical" evidence="8">
    <location>
        <begin position="312"/>
        <end position="341"/>
    </location>
</feature>
<feature type="transmembrane region" description="Helical" evidence="8">
    <location>
        <begin position="266"/>
        <end position="292"/>
    </location>
</feature>
<feature type="transmembrane region" description="Helical" evidence="8">
    <location>
        <begin position="6"/>
        <end position="24"/>
    </location>
</feature>
<dbReference type="EMBL" id="AOMB01000031">
    <property type="protein sequence ID" value="EMA38163.1"/>
    <property type="molecule type" value="Genomic_DNA"/>
</dbReference>
<protein>
    <submittedName>
        <fullName evidence="9">Sodium:solute symporter</fullName>
    </submittedName>
</protein>
<reference evidence="9 10" key="1">
    <citation type="journal article" date="2014" name="PLoS Genet.">
        <title>Phylogenetically driven sequencing of extremely halophilic archaea reveals strategies for static and dynamic osmo-response.</title>
        <authorList>
            <person name="Becker E.A."/>
            <person name="Seitzer P.M."/>
            <person name="Tritt A."/>
            <person name="Larsen D."/>
            <person name="Krusor M."/>
            <person name="Yao A.I."/>
            <person name="Wu D."/>
            <person name="Madern D."/>
            <person name="Eisen J.A."/>
            <person name="Darling A.E."/>
            <person name="Facciotti M.T."/>
        </authorList>
    </citation>
    <scope>NUCLEOTIDE SEQUENCE [LARGE SCALE GENOMIC DNA]</scope>
    <source>
        <strain evidence="9 10">100A6</strain>
    </source>
</reference>
<feature type="transmembrane region" description="Helical" evidence="8">
    <location>
        <begin position="126"/>
        <end position="149"/>
    </location>
</feature>
<dbReference type="GO" id="GO:0005886">
    <property type="term" value="C:plasma membrane"/>
    <property type="evidence" value="ECO:0007669"/>
    <property type="project" value="TreeGrafter"/>
</dbReference>
<dbReference type="InterPro" id="IPR050277">
    <property type="entry name" value="Sodium:Solute_Symporter"/>
</dbReference>
<dbReference type="RefSeq" id="WP_007693661.1">
    <property type="nucleotide sequence ID" value="NZ_AJRK01000409.1"/>
</dbReference>
<feature type="transmembrane region" description="Helical" evidence="8">
    <location>
        <begin position="77"/>
        <end position="95"/>
    </location>
</feature>
<comment type="caution">
    <text evidence="9">The sequence shown here is derived from an EMBL/GenBank/DDBJ whole genome shotgun (WGS) entry which is preliminary data.</text>
</comment>
<dbReference type="PROSITE" id="PS50283">
    <property type="entry name" value="NA_SOLUT_SYMP_3"/>
    <property type="match status" value="1"/>
</dbReference>
<dbReference type="Pfam" id="PF00474">
    <property type="entry name" value="SSF"/>
    <property type="match status" value="1"/>
</dbReference>
<keyword evidence="10" id="KW-1185">Reference proteome</keyword>
<dbReference type="OrthoDB" id="9779at2157"/>
<sequence length="502" mass="54680">MVQTVILATVVIYLLGMLAVGFYFQQKGMEDITDFFLAGKGAPWYLVALSFFATAIGAGGTIGLVAGTFESESITEFWSYGITLASSFVVAFLLGRKLPNTKNITIPSLLEDRYDERTRVIAVPFYILRFVSTLAAQWLAAGTIISFIFADTLTVTQGAIIGAVIITIYTAAGGMSAVMWTDFIQGVLLFVGLWVVAIVAIGDFGGFSAMTTQVTAVAPQAFDLFALNWTLIAAYIVTLVPSLLVRQGYLQRIMSARSPRDGFIGANLNGIIGFAYIPVPLLIGAMGLVMYADIDNPQFILPQMMRDLLPTWLAAILLAALVAAIMSSGDSFLLSGASNFVDDIYLRYLNPDASNRRQRRVSRIAVVGLMVGSLFLSIILPNIIDLIVFGALALTGGVLVPWLAAFYWPRGTTDGAFWSLAIGASATVAWWWIGYFADTSEYLGLHPIFIGLPLSIVLFFAISLLQEPEYENALRTARKHELTSLEERTLRAMDESAETYDE</sequence>
<comment type="subcellular location">
    <subcellularLocation>
        <location evidence="1">Membrane</location>
        <topology evidence="1">Multi-pass membrane protein</topology>
    </subcellularLocation>
</comment>
<evidence type="ECO:0000256" key="4">
    <source>
        <dbReference type="ARBA" id="ARBA00022692"/>
    </source>
</evidence>
<dbReference type="Proteomes" id="UP000011566">
    <property type="component" value="Unassembled WGS sequence"/>
</dbReference>
<evidence type="ECO:0000256" key="8">
    <source>
        <dbReference type="SAM" id="Phobius"/>
    </source>
</evidence>
<dbReference type="CDD" id="cd10322">
    <property type="entry name" value="SLC5sbd"/>
    <property type="match status" value="1"/>
</dbReference>
<feature type="transmembrane region" description="Helical" evidence="8">
    <location>
        <begin position="155"/>
        <end position="180"/>
    </location>
</feature>
<dbReference type="eggNOG" id="arCOG01316">
    <property type="taxonomic scope" value="Archaea"/>
</dbReference>
<dbReference type="PANTHER" id="PTHR48086">
    <property type="entry name" value="SODIUM/PROLINE SYMPORTER-RELATED"/>
    <property type="match status" value="1"/>
</dbReference>
<keyword evidence="4 8" id="KW-0812">Transmembrane</keyword>
<proteinExistence type="inferred from homology"/>